<proteinExistence type="predicted"/>
<dbReference type="Pfam" id="PF13416">
    <property type="entry name" value="SBP_bac_8"/>
    <property type="match status" value="1"/>
</dbReference>
<evidence type="ECO:0008006" key="4">
    <source>
        <dbReference type="Google" id="ProtNLM"/>
    </source>
</evidence>
<dbReference type="InterPro" id="IPR006059">
    <property type="entry name" value="SBP"/>
</dbReference>
<dbReference type="PANTHER" id="PTHR43649">
    <property type="entry name" value="ARABINOSE-BINDING PROTEIN-RELATED"/>
    <property type="match status" value="1"/>
</dbReference>
<dbReference type="RefSeq" id="WP_284234282.1">
    <property type="nucleotide sequence ID" value="NZ_BSUL01000001.1"/>
</dbReference>
<evidence type="ECO:0000313" key="2">
    <source>
        <dbReference type="EMBL" id="GMA29832.1"/>
    </source>
</evidence>
<evidence type="ECO:0000313" key="3">
    <source>
        <dbReference type="Proteomes" id="UP001157160"/>
    </source>
</evidence>
<keyword evidence="1" id="KW-0732">Signal</keyword>
<sequence length="428" mass="46908">MTRRRSRTILTTVAGLTTAGLLAGCSAGGSTGRPDEVDLTVSVWGEVARADLYQEVLDGFVETQDDVTATMEFADRGPYFERLTTNAASRNLPDVFWLTDTHFGRYAGAGALLDLTPYLGEQIDVDNIGEDWLPYGEYDGTVYALPSHFNGQAVLIDQVVFDERGIEYSAESWDDLADLAREMARTDEGYYGIIDPTVGITQRPFEAWVRQHDQELFDEEGQLGFDEDLLVDWWEYWAALRDEGVAPTPDVQIESDSQGFTNDLLVARKAAIRLSSATHLNQAGVLRDGGLALLGYPEIDGVAEDWRFYTALLVTAAANTPAPEVAAALLNTLVNDLESAEISKISMGTPTPTSVSEGIAPLLSEDDQEIIAYLNEERSNPTRPTPVLPETSEQFTASLTRFSQEVAYGRMSPAEAASALFSDADRYL</sequence>
<dbReference type="InterPro" id="IPR050490">
    <property type="entry name" value="Bact_solute-bd_prot1"/>
</dbReference>
<comment type="caution">
    <text evidence="2">The sequence shown here is derived from an EMBL/GenBank/DDBJ whole genome shotgun (WGS) entry which is preliminary data.</text>
</comment>
<feature type="signal peptide" evidence="1">
    <location>
        <begin position="1"/>
        <end position="23"/>
    </location>
</feature>
<accession>A0AA37UPI7</accession>
<feature type="chain" id="PRO_5041369762" description="ABC transporter substrate-binding protein" evidence="1">
    <location>
        <begin position="24"/>
        <end position="428"/>
    </location>
</feature>
<dbReference type="PROSITE" id="PS51257">
    <property type="entry name" value="PROKAR_LIPOPROTEIN"/>
    <property type="match status" value="1"/>
</dbReference>
<organism evidence="2 3">
    <name type="scientific">Arenivirga flava</name>
    <dbReference type="NCBI Taxonomy" id="1930060"/>
    <lineage>
        <taxon>Bacteria</taxon>
        <taxon>Bacillati</taxon>
        <taxon>Actinomycetota</taxon>
        <taxon>Actinomycetes</taxon>
        <taxon>Micrococcales</taxon>
        <taxon>Microbacteriaceae</taxon>
        <taxon>Arenivirga</taxon>
    </lineage>
</organism>
<dbReference type="SUPFAM" id="SSF53850">
    <property type="entry name" value="Periplasmic binding protein-like II"/>
    <property type="match status" value="1"/>
</dbReference>
<dbReference type="Gene3D" id="3.40.190.10">
    <property type="entry name" value="Periplasmic binding protein-like II"/>
    <property type="match status" value="2"/>
</dbReference>
<protein>
    <recommendedName>
        <fullName evidence="4">ABC transporter substrate-binding protein</fullName>
    </recommendedName>
</protein>
<dbReference type="EMBL" id="BSUL01000001">
    <property type="protein sequence ID" value="GMA29832.1"/>
    <property type="molecule type" value="Genomic_DNA"/>
</dbReference>
<evidence type="ECO:0000256" key="1">
    <source>
        <dbReference type="SAM" id="SignalP"/>
    </source>
</evidence>
<dbReference type="Proteomes" id="UP001157160">
    <property type="component" value="Unassembled WGS sequence"/>
</dbReference>
<reference evidence="2 3" key="1">
    <citation type="journal article" date="2014" name="Int. J. Syst. Evol. Microbiol.">
        <title>Complete genome sequence of Corynebacterium casei LMG S-19264T (=DSM 44701T), isolated from a smear-ripened cheese.</title>
        <authorList>
            <consortium name="US DOE Joint Genome Institute (JGI-PGF)"/>
            <person name="Walter F."/>
            <person name="Albersmeier A."/>
            <person name="Kalinowski J."/>
            <person name="Ruckert C."/>
        </authorList>
    </citation>
    <scope>NUCLEOTIDE SEQUENCE [LARGE SCALE GENOMIC DNA]</scope>
    <source>
        <strain evidence="2 3">NBRC 112289</strain>
    </source>
</reference>
<gene>
    <name evidence="2" type="ORF">GCM10025874_30850</name>
</gene>
<keyword evidence="3" id="KW-1185">Reference proteome</keyword>
<name>A0AA37UPI7_9MICO</name>
<dbReference type="PANTHER" id="PTHR43649:SF12">
    <property type="entry name" value="DIACETYLCHITOBIOSE BINDING PROTEIN DASA"/>
    <property type="match status" value="1"/>
</dbReference>
<dbReference type="AlphaFoldDB" id="A0AA37UPI7"/>